<keyword evidence="4" id="KW-1185">Reference proteome</keyword>
<dbReference type="AlphaFoldDB" id="A0A518C8H6"/>
<name>A0A518C8H6_9BACT</name>
<evidence type="ECO:0000313" key="4">
    <source>
        <dbReference type="Proteomes" id="UP000318626"/>
    </source>
</evidence>
<dbReference type="Gene3D" id="2.60.40.1120">
    <property type="entry name" value="Carboxypeptidase-like, regulatory domain"/>
    <property type="match status" value="1"/>
</dbReference>
<feature type="signal peptide" evidence="1">
    <location>
        <begin position="1"/>
        <end position="24"/>
    </location>
</feature>
<sequence length="265" mass="29795" precursor="true">MRLSHLKAVVFGALVFLMACECYAQSPIGNESSIFHADFRRRSLESRYWKVAYHPPLVDMTDKEFEQLLRTGAENEVEKLISLFAKPFADIPIPEDDFKALLRQAITNAKGYSESELIEVNFGILETSHWADGFGYSASVGNGVWEQITFNDSNEIAVVTRSVDLGGGETHNEPKLTYVPYVALGLNRSWAYLDLQSTPSEADIDLNVTKGKTRVKKFLRPGAYEIEAAKEGFVTQQKKIDVHGGNAYEIKFELDKVKVDETEMK</sequence>
<evidence type="ECO:0000256" key="1">
    <source>
        <dbReference type="SAM" id="SignalP"/>
    </source>
</evidence>
<dbReference type="OrthoDB" id="9758472at2"/>
<protein>
    <submittedName>
        <fullName evidence="3">PEGA domain protein</fullName>
    </submittedName>
</protein>
<dbReference type="PROSITE" id="PS51257">
    <property type="entry name" value="PROKAR_LIPOPROTEIN"/>
    <property type="match status" value="1"/>
</dbReference>
<organism evidence="3 4">
    <name type="scientific">Bremerella volcania</name>
    <dbReference type="NCBI Taxonomy" id="2527984"/>
    <lineage>
        <taxon>Bacteria</taxon>
        <taxon>Pseudomonadati</taxon>
        <taxon>Planctomycetota</taxon>
        <taxon>Planctomycetia</taxon>
        <taxon>Pirellulales</taxon>
        <taxon>Pirellulaceae</taxon>
        <taxon>Bremerella</taxon>
    </lineage>
</organism>
<reference evidence="4" key="1">
    <citation type="submission" date="2019-02" db="EMBL/GenBank/DDBJ databases">
        <title>Deep-cultivation of Planctomycetes and their phenomic and genomic characterization uncovers novel biology.</title>
        <authorList>
            <person name="Wiegand S."/>
            <person name="Jogler M."/>
            <person name="Boedeker C."/>
            <person name="Pinto D."/>
            <person name="Vollmers J."/>
            <person name="Rivas-Marin E."/>
            <person name="Kohn T."/>
            <person name="Peeters S.H."/>
            <person name="Heuer A."/>
            <person name="Rast P."/>
            <person name="Oberbeckmann S."/>
            <person name="Bunk B."/>
            <person name="Jeske O."/>
            <person name="Meyerdierks A."/>
            <person name="Storesund J.E."/>
            <person name="Kallscheuer N."/>
            <person name="Luecker S."/>
            <person name="Lage O.M."/>
            <person name="Pohl T."/>
            <person name="Merkel B.J."/>
            <person name="Hornburger P."/>
            <person name="Mueller R.-W."/>
            <person name="Bruemmer F."/>
            <person name="Labrenz M."/>
            <person name="Spormann A.M."/>
            <person name="Op den Camp H."/>
            <person name="Overmann J."/>
            <person name="Amann R."/>
            <person name="Jetten M.S.M."/>
            <person name="Mascher T."/>
            <person name="Medema M.H."/>
            <person name="Devos D.P."/>
            <person name="Kaster A.-K."/>
            <person name="Ovreas L."/>
            <person name="Rohde M."/>
            <person name="Galperin M.Y."/>
            <person name="Jogler C."/>
        </authorList>
    </citation>
    <scope>NUCLEOTIDE SEQUENCE [LARGE SCALE GENOMIC DNA]</scope>
    <source>
        <strain evidence="4">Pan97</strain>
    </source>
</reference>
<accession>A0A518C8H6</accession>
<gene>
    <name evidence="3" type="ORF">Pan97_25580</name>
</gene>
<feature type="chain" id="PRO_5021983383" evidence="1">
    <location>
        <begin position="25"/>
        <end position="265"/>
    </location>
</feature>
<keyword evidence="1" id="KW-0732">Signal</keyword>
<evidence type="ECO:0000313" key="3">
    <source>
        <dbReference type="EMBL" id="QDU75525.1"/>
    </source>
</evidence>
<dbReference type="KEGG" id="bvo:Pan97_25580"/>
<proteinExistence type="predicted"/>
<dbReference type="EMBL" id="CP036289">
    <property type="protein sequence ID" value="QDU75525.1"/>
    <property type="molecule type" value="Genomic_DNA"/>
</dbReference>
<dbReference type="InterPro" id="IPR013229">
    <property type="entry name" value="PEGA"/>
</dbReference>
<dbReference type="Pfam" id="PF08308">
    <property type="entry name" value="PEGA"/>
    <property type="match status" value="1"/>
</dbReference>
<dbReference type="Proteomes" id="UP000318626">
    <property type="component" value="Chromosome"/>
</dbReference>
<evidence type="ECO:0000259" key="2">
    <source>
        <dbReference type="Pfam" id="PF08308"/>
    </source>
</evidence>
<feature type="domain" description="PEGA" evidence="2">
    <location>
        <begin position="193"/>
        <end position="256"/>
    </location>
</feature>